<keyword evidence="9 10" id="KW-0472">Membrane</keyword>
<dbReference type="EC" id="7.1.3.1" evidence="2"/>
<feature type="transmembrane region" description="Helical" evidence="10">
    <location>
        <begin position="114"/>
        <end position="137"/>
    </location>
</feature>
<feature type="transmembrane region" description="Helical" evidence="10">
    <location>
        <begin position="70"/>
        <end position="93"/>
    </location>
</feature>
<comment type="subcellular location">
    <subcellularLocation>
        <location evidence="1">Endomembrane system</location>
        <topology evidence="1">Multi-pass membrane protein</topology>
    </subcellularLocation>
</comment>
<sequence>MSVKIFLSYKEIIIFFSFLNEIKLGADLFESFVGSIIASIQLAETAVHDLTTTKNYTKLTPSDIRYAQKAFAALPFWITGFGVISAIIGIFAIRTKDKVDPRNVQQVLLGSIRTGLGLAAFLCWILSYVSCGILFGFDNIVTVSFFKKKNTAMDFYERKTINGQFLNKETLAHQTEYVNTWENKKKPKLNEDCWGNTDGVQNTQHRFHTRQLNQLQKNPEFQVQLWSFKVSVLVC</sequence>
<dbReference type="GO" id="GO:0009678">
    <property type="term" value="F:diphosphate hydrolysis-driven proton transmembrane transporter activity"/>
    <property type="evidence" value="ECO:0007669"/>
    <property type="project" value="UniProtKB-EC"/>
</dbReference>
<organism evidence="11 12">
    <name type="scientific">Reticulomyxa filosa</name>
    <dbReference type="NCBI Taxonomy" id="46433"/>
    <lineage>
        <taxon>Eukaryota</taxon>
        <taxon>Sar</taxon>
        <taxon>Rhizaria</taxon>
        <taxon>Retaria</taxon>
        <taxon>Foraminifera</taxon>
        <taxon>Monothalamids</taxon>
        <taxon>Reticulomyxidae</taxon>
        <taxon>Reticulomyxa</taxon>
    </lineage>
</organism>
<dbReference type="GO" id="GO:0012505">
    <property type="term" value="C:endomembrane system"/>
    <property type="evidence" value="ECO:0007669"/>
    <property type="project" value="UniProtKB-SubCell"/>
</dbReference>
<evidence type="ECO:0000313" key="12">
    <source>
        <dbReference type="Proteomes" id="UP000023152"/>
    </source>
</evidence>
<evidence type="ECO:0000256" key="6">
    <source>
        <dbReference type="ARBA" id="ARBA00022967"/>
    </source>
</evidence>
<keyword evidence="4 10" id="KW-0812">Transmembrane</keyword>
<name>X6MLY3_RETFI</name>
<proteinExistence type="predicted"/>
<protein>
    <recommendedName>
        <fullName evidence="2">H(+)-exporting diphosphatase</fullName>
        <ecNumber evidence="2">7.1.3.1</ecNumber>
    </recommendedName>
</protein>
<keyword evidence="5" id="KW-0460">Magnesium</keyword>
<reference evidence="11 12" key="1">
    <citation type="journal article" date="2013" name="Curr. Biol.">
        <title>The Genome of the Foraminiferan Reticulomyxa filosa.</title>
        <authorList>
            <person name="Glockner G."/>
            <person name="Hulsmann N."/>
            <person name="Schleicher M."/>
            <person name="Noegel A.A."/>
            <person name="Eichinger L."/>
            <person name="Gallinger C."/>
            <person name="Pawlowski J."/>
            <person name="Sierra R."/>
            <person name="Euteneuer U."/>
            <person name="Pillet L."/>
            <person name="Moustafa A."/>
            <person name="Platzer M."/>
            <person name="Groth M."/>
            <person name="Szafranski K."/>
            <person name="Schliwa M."/>
        </authorList>
    </citation>
    <scope>NUCLEOTIDE SEQUENCE [LARGE SCALE GENOMIC DNA]</scope>
</reference>
<keyword evidence="3" id="KW-0813">Transport</keyword>
<evidence type="ECO:0000256" key="10">
    <source>
        <dbReference type="SAM" id="Phobius"/>
    </source>
</evidence>
<evidence type="ECO:0000256" key="9">
    <source>
        <dbReference type="ARBA" id="ARBA00023136"/>
    </source>
</evidence>
<keyword evidence="7 10" id="KW-1133">Transmembrane helix</keyword>
<evidence type="ECO:0000256" key="7">
    <source>
        <dbReference type="ARBA" id="ARBA00022989"/>
    </source>
</evidence>
<comment type="caution">
    <text evidence="11">The sequence shown here is derived from an EMBL/GenBank/DDBJ whole genome shotgun (WGS) entry which is preliminary data.</text>
</comment>
<evidence type="ECO:0000256" key="4">
    <source>
        <dbReference type="ARBA" id="ARBA00022692"/>
    </source>
</evidence>
<accession>X6MLY3</accession>
<dbReference type="EMBL" id="ASPP01020037">
    <property type="protein sequence ID" value="ETO14432.1"/>
    <property type="molecule type" value="Genomic_DNA"/>
</dbReference>
<evidence type="ECO:0000256" key="8">
    <source>
        <dbReference type="ARBA" id="ARBA00023065"/>
    </source>
</evidence>
<dbReference type="InterPro" id="IPR004131">
    <property type="entry name" value="PPase-energised_H-pump"/>
</dbReference>
<dbReference type="GO" id="GO:0016020">
    <property type="term" value="C:membrane"/>
    <property type="evidence" value="ECO:0007669"/>
    <property type="project" value="InterPro"/>
</dbReference>
<keyword evidence="8" id="KW-0406">Ion transport</keyword>
<evidence type="ECO:0000256" key="5">
    <source>
        <dbReference type="ARBA" id="ARBA00022842"/>
    </source>
</evidence>
<dbReference type="AlphaFoldDB" id="X6MLY3"/>
<keyword evidence="6" id="KW-1278">Translocase</keyword>
<evidence type="ECO:0000256" key="3">
    <source>
        <dbReference type="ARBA" id="ARBA00022448"/>
    </source>
</evidence>
<dbReference type="Proteomes" id="UP000023152">
    <property type="component" value="Unassembled WGS sequence"/>
</dbReference>
<dbReference type="GO" id="GO:0004427">
    <property type="term" value="F:inorganic diphosphate phosphatase activity"/>
    <property type="evidence" value="ECO:0007669"/>
    <property type="project" value="InterPro"/>
</dbReference>
<evidence type="ECO:0000256" key="2">
    <source>
        <dbReference type="ARBA" id="ARBA00013242"/>
    </source>
</evidence>
<gene>
    <name evidence="11" type="ORF">RFI_22936</name>
</gene>
<evidence type="ECO:0000256" key="1">
    <source>
        <dbReference type="ARBA" id="ARBA00004127"/>
    </source>
</evidence>
<evidence type="ECO:0000313" key="11">
    <source>
        <dbReference type="EMBL" id="ETO14432.1"/>
    </source>
</evidence>
<dbReference type="Pfam" id="PF03030">
    <property type="entry name" value="H_PPase"/>
    <property type="match status" value="1"/>
</dbReference>
<keyword evidence="12" id="KW-1185">Reference proteome</keyword>